<reference evidence="3" key="1">
    <citation type="submission" date="2018-08" db="EMBL/GenBank/DDBJ databases">
        <title>Mucilaginibacter sp. MYSH2.</title>
        <authorList>
            <person name="Seo T."/>
        </authorList>
    </citation>
    <scope>NUCLEOTIDE SEQUENCE [LARGE SCALE GENOMIC DNA]</scope>
    <source>
        <strain evidence="3">KIRAN</strain>
    </source>
</reference>
<evidence type="ECO:0000313" key="2">
    <source>
        <dbReference type="EMBL" id="RIJ37823.1"/>
    </source>
</evidence>
<proteinExistence type="predicted"/>
<name>A0A399S617_9BACT</name>
<comment type="caution">
    <text evidence="2">The sequence shown here is derived from an EMBL/GenBank/DDBJ whole genome shotgun (WGS) entry which is preliminary data.</text>
</comment>
<protein>
    <submittedName>
        <fullName evidence="2">Uncharacterized protein</fullName>
    </submittedName>
</protein>
<dbReference type="Proteomes" id="UP000266005">
    <property type="component" value="Unassembled WGS sequence"/>
</dbReference>
<organism evidence="2 3">
    <name type="scientific">Pontibacter oryzae</name>
    <dbReference type="NCBI Taxonomy" id="2304593"/>
    <lineage>
        <taxon>Bacteria</taxon>
        <taxon>Pseudomonadati</taxon>
        <taxon>Bacteroidota</taxon>
        <taxon>Cytophagia</taxon>
        <taxon>Cytophagales</taxon>
        <taxon>Hymenobacteraceae</taxon>
        <taxon>Pontibacter</taxon>
    </lineage>
</organism>
<keyword evidence="1" id="KW-1133">Transmembrane helix</keyword>
<dbReference type="RefSeq" id="WP_119432479.1">
    <property type="nucleotide sequence ID" value="NZ_QWGE01000003.1"/>
</dbReference>
<keyword evidence="3" id="KW-1185">Reference proteome</keyword>
<dbReference type="AlphaFoldDB" id="A0A399S617"/>
<evidence type="ECO:0000256" key="1">
    <source>
        <dbReference type="SAM" id="Phobius"/>
    </source>
</evidence>
<feature type="transmembrane region" description="Helical" evidence="1">
    <location>
        <begin position="35"/>
        <end position="57"/>
    </location>
</feature>
<gene>
    <name evidence="2" type="ORF">D1627_12080</name>
</gene>
<accession>A0A399S617</accession>
<keyword evidence="1" id="KW-0812">Transmembrane</keyword>
<dbReference type="EMBL" id="QWGE01000003">
    <property type="protein sequence ID" value="RIJ37823.1"/>
    <property type="molecule type" value="Genomic_DNA"/>
</dbReference>
<sequence length="62" mass="6890">MKFGYILLLGLLLLIDILTFTEIASLVRQPSDLKVAIGLGLLVVLVVANFFVIRYSINRLKA</sequence>
<keyword evidence="1" id="KW-0472">Membrane</keyword>
<evidence type="ECO:0000313" key="3">
    <source>
        <dbReference type="Proteomes" id="UP000266005"/>
    </source>
</evidence>